<dbReference type="Pfam" id="PF03175">
    <property type="entry name" value="DNA_pol_B_2"/>
    <property type="match status" value="1"/>
</dbReference>
<dbReference type="GO" id="GO:0003887">
    <property type="term" value="F:DNA-directed DNA polymerase activity"/>
    <property type="evidence" value="ECO:0007669"/>
    <property type="project" value="UniProtKB-KW"/>
</dbReference>
<accession>A0A6P7FC78</accession>
<evidence type="ECO:0000256" key="6">
    <source>
        <dbReference type="ARBA" id="ARBA00022932"/>
    </source>
</evidence>
<dbReference type="RefSeq" id="XP_028133221.1">
    <property type="nucleotide sequence ID" value="XM_028277420.1"/>
</dbReference>
<dbReference type="GO" id="GO:0003677">
    <property type="term" value="F:DNA binding"/>
    <property type="evidence" value="ECO:0007669"/>
    <property type="project" value="UniProtKB-KW"/>
</dbReference>
<gene>
    <name evidence="10" type="primary">LOC114328550</name>
</gene>
<evidence type="ECO:0000256" key="8">
    <source>
        <dbReference type="ARBA" id="ARBA00049244"/>
    </source>
</evidence>
<evidence type="ECO:0000256" key="7">
    <source>
        <dbReference type="ARBA" id="ARBA00023125"/>
    </source>
</evidence>
<evidence type="ECO:0000259" key="9">
    <source>
        <dbReference type="Pfam" id="PF03175"/>
    </source>
</evidence>
<name>A0A6P7FC78_DIAVI</name>
<dbReference type="GO" id="GO:0000166">
    <property type="term" value="F:nucleotide binding"/>
    <property type="evidence" value="ECO:0007669"/>
    <property type="project" value="InterPro"/>
</dbReference>
<evidence type="ECO:0000256" key="1">
    <source>
        <dbReference type="ARBA" id="ARBA00005755"/>
    </source>
</evidence>
<comment type="catalytic activity">
    <reaction evidence="8">
        <text>DNA(n) + a 2'-deoxyribonucleoside 5'-triphosphate = DNA(n+1) + diphosphate</text>
        <dbReference type="Rhea" id="RHEA:22508"/>
        <dbReference type="Rhea" id="RHEA-COMP:17339"/>
        <dbReference type="Rhea" id="RHEA-COMP:17340"/>
        <dbReference type="ChEBI" id="CHEBI:33019"/>
        <dbReference type="ChEBI" id="CHEBI:61560"/>
        <dbReference type="ChEBI" id="CHEBI:173112"/>
        <dbReference type="EC" id="2.7.7.7"/>
    </reaction>
</comment>
<sequence length="186" mass="21542">MSTYDPTQPSKYIMYLDVNNLYGWAMSEYLPFGGFKWIEDVTKFGVASKSTKLPKGHIDIMSIPNAAKEGYFFQVDLEYPRELHDKHKDFPFAAEHRIPPGSKLPKLLPTLFNKSKYIIHYRNLKQALSNGLILTKIHKVLKFNQSAWLRPYIELNTNLRAASKSSFEKNLYKMMNNAVFGMEPKT</sequence>
<keyword evidence="4" id="KW-0548">Nucleotidyltransferase</keyword>
<proteinExistence type="inferred from homology"/>
<evidence type="ECO:0000256" key="3">
    <source>
        <dbReference type="ARBA" id="ARBA00022679"/>
    </source>
</evidence>
<keyword evidence="6" id="KW-0239">DNA-directed DNA polymerase</keyword>
<evidence type="ECO:0000313" key="10">
    <source>
        <dbReference type="RefSeq" id="XP_028133221.1"/>
    </source>
</evidence>
<keyword evidence="3" id="KW-0808">Transferase</keyword>
<feature type="domain" description="DNA-directed DNA polymerase family B mitochondria/virus" evidence="9">
    <location>
        <begin position="11"/>
        <end position="181"/>
    </location>
</feature>
<dbReference type="GO" id="GO:0006260">
    <property type="term" value="P:DNA replication"/>
    <property type="evidence" value="ECO:0007669"/>
    <property type="project" value="UniProtKB-KW"/>
</dbReference>
<comment type="similarity">
    <text evidence="1">Belongs to the DNA polymerase type-B family.</text>
</comment>
<organism evidence="10">
    <name type="scientific">Diabrotica virgifera virgifera</name>
    <name type="common">western corn rootworm</name>
    <dbReference type="NCBI Taxonomy" id="50390"/>
    <lineage>
        <taxon>Eukaryota</taxon>
        <taxon>Metazoa</taxon>
        <taxon>Ecdysozoa</taxon>
        <taxon>Arthropoda</taxon>
        <taxon>Hexapoda</taxon>
        <taxon>Insecta</taxon>
        <taxon>Pterygota</taxon>
        <taxon>Neoptera</taxon>
        <taxon>Endopterygota</taxon>
        <taxon>Coleoptera</taxon>
        <taxon>Polyphaga</taxon>
        <taxon>Cucujiformia</taxon>
        <taxon>Chrysomeloidea</taxon>
        <taxon>Chrysomelidae</taxon>
        <taxon>Galerucinae</taxon>
        <taxon>Diabroticina</taxon>
        <taxon>Diabroticites</taxon>
        <taxon>Diabrotica</taxon>
    </lineage>
</organism>
<dbReference type="EC" id="2.7.7.7" evidence="2"/>
<evidence type="ECO:0000256" key="4">
    <source>
        <dbReference type="ARBA" id="ARBA00022695"/>
    </source>
</evidence>
<evidence type="ECO:0000256" key="5">
    <source>
        <dbReference type="ARBA" id="ARBA00022705"/>
    </source>
</evidence>
<dbReference type="InterPro" id="IPR043502">
    <property type="entry name" value="DNA/RNA_pol_sf"/>
</dbReference>
<protein>
    <recommendedName>
        <fullName evidence="2">DNA-directed DNA polymerase</fullName>
        <ecNumber evidence="2">2.7.7.7</ecNumber>
    </recommendedName>
</protein>
<dbReference type="InParanoid" id="A0A6P7FC78"/>
<keyword evidence="7" id="KW-0238">DNA-binding</keyword>
<dbReference type="PANTHER" id="PTHR31511">
    <property type="entry name" value="PROTEIN CBG23764"/>
    <property type="match status" value="1"/>
</dbReference>
<dbReference type="InterPro" id="IPR004868">
    <property type="entry name" value="DNA-dir_DNA_pol_B_mt/vir"/>
</dbReference>
<dbReference type="PANTHER" id="PTHR31511:SF12">
    <property type="entry name" value="RHO TERMINATION FACTOR N-TERMINAL DOMAIN-CONTAINING PROTEIN"/>
    <property type="match status" value="1"/>
</dbReference>
<dbReference type="AlphaFoldDB" id="A0A6P7FC78"/>
<dbReference type="SUPFAM" id="SSF56672">
    <property type="entry name" value="DNA/RNA polymerases"/>
    <property type="match status" value="1"/>
</dbReference>
<reference evidence="10" key="1">
    <citation type="submission" date="2025-08" db="UniProtKB">
        <authorList>
            <consortium name="RefSeq"/>
        </authorList>
    </citation>
    <scope>IDENTIFICATION</scope>
    <source>
        <tissue evidence="10">Whole insect</tissue>
    </source>
</reference>
<evidence type="ECO:0000256" key="2">
    <source>
        <dbReference type="ARBA" id="ARBA00012417"/>
    </source>
</evidence>
<keyword evidence="5" id="KW-0235">DNA replication</keyword>